<evidence type="ECO:0000313" key="4">
    <source>
        <dbReference type="EMBL" id="MBV7380055.1"/>
    </source>
</evidence>
<gene>
    <name evidence="4" type="ORF">KJP28_14080</name>
</gene>
<sequence length="174" mass="19448">MVGFPCCSGVAYRTDIGGATERGRAVRRFGEPIVKGQSYRPRPGAYAILPRRGRLLLTHQAEPTPEFQLPGGGIDPGESVLAALHREVLEETGWRIAQPRRLGFFRRFTYMPEYELWAEKVCHIYIADPVRQLHEPTEPLHEAVWMDADLALVQLGNDGDAQFVANHVLASGSR</sequence>
<dbReference type="InterPro" id="IPR000086">
    <property type="entry name" value="NUDIX_hydrolase_dom"/>
</dbReference>
<feature type="domain" description="Nudix hydrolase" evidence="3">
    <location>
        <begin position="38"/>
        <end position="169"/>
    </location>
</feature>
<evidence type="ECO:0000313" key="5">
    <source>
        <dbReference type="Proteomes" id="UP000756530"/>
    </source>
</evidence>
<dbReference type="PANTHER" id="PTHR43046">
    <property type="entry name" value="GDP-MANNOSE MANNOSYL HYDROLASE"/>
    <property type="match status" value="1"/>
</dbReference>
<reference evidence="4 5" key="1">
    <citation type="submission" date="2021-05" db="EMBL/GenBank/DDBJ databases">
        <title>Culturable bacteria isolated from Daya Bay.</title>
        <authorList>
            <person name="Zheng W."/>
            <person name="Yu S."/>
            <person name="Huang Y."/>
        </authorList>
    </citation>
    <scope>NUCLEOTIDE SEQUENCE [LARGE SCALE GENOMIC DNA]</scope>
    <source>
        <strain evidence="4 5">DP4N28-5</strain>
    </source>
</reference>
<keyword evidence="2 4" id="KW-0378">Hydrolase</keyword>
<dbReference type="CDD" id="cd04684">
    <property type="entry name" value="NUDIX_Hydrolase"/>
    <property type="match status" value="1"/>
</dbReference>
<proteinExistence type="predicted"/>
<organism evidence="4 5">
    <name type="scientific">Maritimibacter dapengensis</name>
    <dbReference type="NCBI Taxonomy" id="2836868"/>
    <lineage>
        <taxon>Bacteria</taxon>
        <taxon>Pseudomonadati</taxon>
        <taxon>Pseudomonadota</taxon>
        <taxon>Alphaproteobacteria</taxon>
        <taxon>Rhodobacterales</taxon>
        <taxon>Roseobacteraceae</taxon>
        <taxon>Maritimibacter</taxon>
    </lineage>
</organism>
<keyword evidence="5" id="KW-1185">Reference proteome</keyword>
<evidence type="ECO:0000259" key="3">
    <source>
        <dbReference type="PROSITE" id="PS51462"/>
    </source>
</evidence>
<comment type="cofactor">
    <cofactor evidence="1">
        <name>Mg(2+)</name>
        <dbReference type="ChEBI" id="CHEBI:18420"/>
    </cofactor>
</comment>
<dbReference type="PROSITE" id="PS51462">
    <property type="entry name" value="NUDIX"/>
    <property type="match status" value="1"/>
</dbReference>
<dbReference type="PROSITE" id="PS00893">
    <property type="entry name" value="NUDIX_BOX"/>
    <property type="match status" value="1"/>
</dbReference>
<protein>
    <submittedName>
        <fullName evidence="4">NUDIX hydrolase</fullName>
    </submittedName>
</protein>
<name>A0ABS6T500_9RHOB</name>
<dbReference type="Pfam" id="PF00293">
    <property type="entry name" value="NUDIX"/>
    <property type="match status" value="1"/>
</dbReference>
<dbReference type="GO" id="GO:0016787">
    <property type="term" value="F:hydrolase activity"/>
    <property type="evidence" value="ECO:0007669"/>
    <property type="project" value="UniProtKB-KW"/>
</dbReference>
<dbReference type="PANTHER" id="PTHR43046:SF2">
    <property type="entry name" value="8-OXO-DGTP DIPHOSPHATASE-RELATED"/>
    <property type="match status" value="1"/>
</dbReference>
<accession>A0ABS6T500</accession>
<evidence type="ECO:0000256" key="2">
    <source>
        <dbReference type="ARBA" id="ARBA00022801"/>
    </source>
</evidence>
<comment type="caution">
    <text evidence="4">The sequence shown here is derived from an EMBL/GenBank/DDBJ whole genome shotgun (WGS) entry which is preliminary data.</text>
</comment>
<evidence type="ECO:0000256" key="1">
    <source>
        <dbReference type="ARBA" id="ARBA00001946"/>
    </source>
</evidence>
<dbReference type="Proteomes" id="UP000756530">
    <property type="component" value="Unassembled WGS sequence"/>
</dbReference>
<dbReference type="InterPro" id="IPR020084">
    <property type="entry name" value="NUDIX_hydrolase_CS"/>
</dbReference>
<dbReference type="EMBL" id="JAHUZE010000003">
    <property type="protein sequence ID" value="MBV7380055.1"/>
    <property type="molecule type" value="Genomic_DNA"/>
</dbReference>